<feature type="domain" description="tRNA intron endonuclease N-terminal" evidence="7">
    <location>
        <begin position="4"/>
        <end position="68"/>
    </location>
</feature>
<evidence type="ECO:0000313" key="8">
    <source>
        <dbReference type="EMBL" id="MFC3959230.1"/>
    </source>
</evidence>
<feature type="active site" evidence="4">
    <location>
        <position position="325"/>
    </location>
</feature>
<feature type="region of interest" description="Disordered" evidence="5">
    <location>
        <begin position="173"/>
        <end position="219"/>
    </location>
</feature>
<dbReference type="Pfam" id="PF01974">
    <property type="entry name" value="tRNA_int_endo"/>
    <property type="match status" value="1"/>
</dbReference>
<name>A0ABD5NR59_9EURY</name>
<dbReference type="NCBIfam" id="TIGR00324">
    <property type="entry name" value="endA"/>
    <property type="match status" value="1"/>
</dbReference>
<dbReference type="SUPFAM" id="SSF55267">
    <property type="entry name" value="tRNA-intron endonuclease N-terminal domain-like"/>
    <property type="match status" value="2"/>
</dbReference>
<dbReference type="InterPro" id="IPR006676">
    <property type="entry name" value="tRNA_splic"/>
</dbReference>
<dbReference type="InterPro" id="IPR006678">
    <property type="entry name" value="tRNA_intron_Endonuc_N"/>
</dbReference>
<comment type="function">
    <text evidence="4">Endonuclease that removes tRNA introns. Cleaves pre-tRNA at the 5' and 3' splice sites to release the intron. The products are an intron and two tRNA half-molecules bearing 2',3' cyclic phosphate and 5'-OH termini. Recognizes a pseudosymmetric substrate in which 2 bulged loops of 3 bases are separated by a stem of 4 bp.</text>
</comment>
<protein>
    <recommendedName>
        <fullName evidence="4">tRNA-splicing endonuclease</fullName>
        <ecNumber evidence="4">4.6.1.16</ecNumber>
    </recommendedName>
    <alternativeName>
        <fullName evidence="4">tRNA-intron endonuclease</fullName>
    </alternativeName>
</protein>
<dbReference type="PANTHER" id="PTHR21227">
    <property type="entry name" value="TRNA-SPLICING ENDONUCLEASE SUBUNIT SEN2"/>
    <property type="match status" value="1"/>
</dbReference>
<feature type="active site" evidence="4">
    <location>
        <position position="367"/>
    </location>
</feature>
<dbReference type="Gene3D" id="3.40.1350.10">
    <property type="match status" value="2"/>
</dbReference>
<accession>A0ABD5NR59</accession>
<evidence type="ECO:0000313" key="9">
    <source>
        <dbReference type="Proteomes" id="UP001595846"/>
    </source>
</evidence>
<organism evidence="8 9">
    <name type="scientific">Halovivax cerinus</name>
    <dbReference type="NCBI Taxonomy" id="1487865"/>
    <lineage>
        <taxon>Archaea</taxon>
        <taxon>Methanobacteriati</taxon>
        <taxon>Methanobacteriota</taxon>
        <taxon>Stenosarchaea group</taxon>
        <taxon>Halobacteria</taxon>
        <taxon>Halobacteriales</taxon>
        <taxon>Natrialbaceae</taxon>
        <taxon>Halovivax</taxon>
    </lineage>
</organism>
<dbReference type="NCBIfam" id="NF006794">
    <property type="entry name" value="PRK09300.1-1"/>
    <property type="match status" value="1"/>
</dbReference>
<feature type="active site" evidence="4">
    <location>
        <position position="336"/>
    </location>
</feature>
<dbReference type="PANTHER" id="PTHR21227:SF0">
    <property type="entry name" value="TRNA-SPLICING ENDONUCLEASE SUBUNIT SEN2"/>
    <property type="match status" value="1"/>
</dbReference>
<dbReference type="Pfam" id="PF02778">
    <property type="entry name" value="tRNA_int_endo_N"/>
    <property type="match status" value="2"/>
</dbReference>
<dbReference type="InterPro" id="IPR036167">
    <property type="entry name" value="tRNA_intron_Endo_cat-like_sf"/>
</dbReference>
<dbReference type="GeneID" id="73902496"/>
<dbReference type="Proteomes" id="UP001595846">
    <property type="component" value="Unassembled WGS sequence"/>
</dbReference>
<comment type="function">
    <text evidence="3">Endonuclease that removes tRNA introns. Cleaves pre-tRNA at the 5'- and 3'-splice sites to release the intron. The products are an intron and two tRNA half-molecules bearing 2',3' cyclic phosphate and 5'-OH termini. Recognizes a pseudosymmetric substrate in which 2 bulged loops of 3 bases are separated by a stem of 4 bp.</text>
</comment>
<feature type="compositionally biased region" description="Basic and acidic residues" evidence="5">
    <location>
        <begin position="175"/>
        <end position="184"/>
    </location>
</feature>
<dbReference type="InterPro" id="IPR023516">
    <property type="entry name" value="tRNA_splic_arch_long"/>
</dbReference>
<reference evidence="8 9" key="1">
    <citation type="journal article" date="2019" name="Int. J. Syst. Evol. Microbiol.">
        <title>The Global Catalogue of Microorganisms (GCM) 10K type strain sequencing project: providing services to taxonomists for standard genome sequencing and annotation.</title>
        <authorList>
            <consortium name="The Broad Institute Genomics Platform"/>
            <consortium name="The Broad Institute Genome Sequencing Center for Infectious Disease"/>
            <person name="Wu L."/>
            <person name="Ma J."/>
        </authorList>
    </citation>
    <scope>NUCLEOTIDE SEQUENCE [LARGE SCALE GENOMIC DNA]</scope>
    <source>
        <strain evidence="8 9">IBRC-M 10256</strain>
    </source>
</reference>
<comment type="catalytic activity">
    <reaction evidence="4">
        <text>pretRNA = a 3'-half-tRNA molecule with a 5'-OH end + a 5'-half-tRNA molecule with a 2',3'-cyclic phosphate end + an intron with a 2',3'-cyclic phosphate and a 5'-hydroxyl terminus.</text>
        <dbReference type="EC" id="4.6.1.16"/>
    </reaction>
</comment>
<comment type="subunit">
    <text evidence="4">Homodimer.</text>
</comment>
<feature type="compositionally biased region" description="Basic and acidic residues" evidence="5">
    <location>
        <begin position="192"/>
        <end position="205"/>
    </location>
</feature>
<comment type="similarity">
    <text evidence="4">Belongs to the tRNA-intron endonuclease family. Archaeal long subfamily.</text>
</comment>
<evidence type="ECO:0000256" key="5">
    <source>
        <dbReference type="SAM" id="MobiDB-lite"/>
    </source>
</evidence>
<feature type="domain" description="tRNA intron endonuclease N-terminal" evidence="7">
    <location>
        <begin position="220"/>
        <end position="278"/>
    </location>
</feature>
<evidence type="ECO:0000259" key="7">
    <source>
        <dbReference type="Pfam" id="PF02778"/>
    </source>
</evidence>
<dbReference type="InterPro" id="IPR011856">
    <property type="entry name" value="tRNA_endonuc-like_dom_sf"/>
</dbReference>
<dbReference type="EC" id="4.6.1.16" evidence="4"/>
<dbReference type="HAMAP" id="MF_01834">
    <property type="entry name" value="EndA_long"/>
    <property type="match status" value="1"/>
</dbReference>
<evidence type="ECO:0000256" key="3">
    <source>
        <dbReference type="ARBA" id="ARBA00024798"/>
    </source>
</evidence>
<dbReference type="SUPFAM" id="SSF53032">
    <property type="entry name" value="tRNA-intron endonuclease catalytic domain-like"/>
    <property type="match status" value="2"/>
</dbReference>
<dbReference type="GO" id="GO:0000213">
    <property type="term" value="F:tRNA-intron lyase activity"/>
    <property type="evidence" value="ECO:0007669"/>
    <property type="project" value="UniProtKB-UniRule"/>
</dbReference>
<keyword evidence="2 4" id="KW-0456">Lyase</keyword>
<sequence length="398" mass="42999">MTLEGELDGAVVRVGGDARQRFHDARGYGYPLGGNEIALSPVEAAHLLYTGNLAGVRVDGESLDFRGFAAREPGIDFGVRYLVYADLRSRGLYLSPARDPWIDPDAFDALSAATDFAVYPRGDGPGDGTLEYALRVIGERTDVPASALDPGVLAVVDEESDITYLEIGEPTVEGDSVRVTDHDLGIGGDRPGAGDDDPRTDDGHGVDGGPGTSSDGQGPVEADLLADRVVVWEPPRTLYERTFYGQPLEGREYDGDEPTIQCSLLEAAHLASAGVVDLDPAAVRSRGRTVEGERFDRRLRVYTALRERGVVPKTGYKFGADFRTYASVESVDDLGHSEFLVRVLPGRHVFEPRDLALDVRLAHGVRKTMVVALVDDDSGHPDDPADGITWRSIERLTP</sequence>
<dbReference type="AlphaFoldDB" id="A0ABD5NR59"/>
<proteinExistence type="inferred from homology"/>
<dbReference type="RefSeq" id="WP_256533375.1">
    <property type="nucleotide sequence ID" value="NZ_CP101824.1"/>
</dbReference>
<dbReference type="GO" id="GO:0006388">
    <property type="term" value="P:tRNA splicing, via endonucleolytic cleavage and ligation"/>
    <property type="evidence" value="ECO:0007669"/>
    <property type="project" value="UniProtKB-UniRule"/>
</dbReference>
<evidence type="ECO:0000256" key="2">
    <source>
        <dbReference type="ARBA" id="ARBA00023239"/>
    </source>
</evidence>
<keyword evidence="1 4" id="KW-0819">tRNA processing</keyword>
<dbReference type="CDD" id="cd22363">
    <property type="entry name" value="tRNA-intron_lyase_C"/>
    <property type="match status" value="2"/>
</dbReference>
<evidence type="ECO:0000256" key="4">
    <source>
        <dbReference type="HAMAP-Rule" id="MF_01834"/>
    </source>
</evidence>
<keyword evidence="9" id="KW-1185">Reference proteome</keyword>
<dbReference type="InterPro" id="IPR036740">
    <property type="entry name" value="tRNA_intron_Endonuc_N_sf"/>
</dbReference>
<dbReference type="EMBL" id="JBHSAQ010000010">
    <property type="protein sequence ID" value="MFC3959230.1"/>
    <property type="molecule type" value="Genomic_DNA"/>
</dbReference>
<gene>
    <name evidence="4 8" type="primary">endA</name>
    <name evidence="8" type="ORF">ACFOUR_12750</name>
</gene>
<dbReference type="Gene3D" id="3.40.1170.20">
    <property type="entry name" value="tRNA intron endonuclease, N-terminal domain"/>
    <property type="match status" value="2"/>
</dbReference>
<comment type="caution">
    <text evidence="8">The sequence shown here is derived from an EMBL/GenBank/DDBJ whole genome shotgun (WGS) entry which is preliminary data.</text>
</comment>
<evidence type="ECO:0000256" key="1">
    <source>
        <dbReference type="ARBA" id="ARBA00022694"/>
    </source>
</evidence>
<evidence type="ECO:0000259" key="6">
    <source>
        <dbReference type="Pfam" id="PF01974"/>
    </source>
</evidence>
<feature type="domain" description="tRNA intron endonuclease catalytic" evidence="6">
    <location>
        <begin position="295"/>
        <end position="377"/>
    </location>
</feature>
<dbReference type="InterPro" id="IPR006677">
    <property type="entry name" value="tRNA_intron_Endonuc_cat-like"/>
</dbReference>